<keyword evidence="8" id="KW-0067">ATP-binding</keyword>
<feature type="domain" description="UvrD-like helicase C-terminal" evidence="16">
    <location>
        <begin position="278"/>
        <end position="599"/>
    </location>
</feature>
<dbReference type="InterPro" id="IPR014017">
    <property type="entry name" value="DNA_helicase_UvrD-like_C"/>
</dbReference>
<evidence type="ECO:0000256" key="8">
    <source>
        <dbReference type="ARBA" id="ARBA00022840"/>
    </source>
</evidence>
<dbReference type="InterPro" id="IPR000212">
    <property type="entry name" value="DNA_helicase_UvrD/REP"/>
</dbReference>
<keyword evidence="2" id="KW-0540">Nuclease</keyword>
<dbReference type="PROSITE" id="PS51217">
    <property type="entry name" value="UVRD_HELICASE_CTER"/>
    <property type="match status" value="1"/>
</dbReference>
<dbReference type="SUPFAM" id="SSF52540">
    <property type="entry name" value="P-loop containing nucleoside triphosphate hydrolases"/>
    <property type="match status" value="1"/>
</dbReference>
<evidence type="ECO:0000256" key="13">
    <source>
        <dbReference type="ARBA" id="ARBA00034808"/>
    </source>
</evidence>
<sequence length="1026" mass="107972">MRDLLMRAVEHGLDPVGLAELADREGRPVWAAAAQVLAEYDEVTALSSPGGYDPAWILTAVGDLLEDDAEARADVHRQVKVVVVDDAQELTAPAARLLRLLRSGAGEVVLVGDPDAATQTFRGADPRLMMEEVATQTVLERTWRLPTKVATVVSRVTDRIGSSGAVAHRLGPDGHGREATVTTGAGSDRGTDADADTHTDTGAAGDTQSREARAAVRDEGGRAHQPTLFDLLDGDVVGGDLADRGAEGAGATDAPAAEGHPAAVAAAAPAGSVTSVVGDDEGADDGVGGDGREGTSLEQGGSLLREGRVETAVVATAAAEARYISARLRRAHLVEHVPYSRMAVIVRGAGRSATMRRVLAGDGIPIDVPGARVPLRDEPAVRPFLRLFDVALATAAPPAEAEEQPGGLDAETVLDLLASPLGTTDSLAVRRLLRALRRAERTRVGPDGDVAPRSTDDLLVAAVRGDEVLDHVEDGAPSAGLRRIRDVLAAGVHAARREGDAWASGVTAETVLWAMWQASGLAEPWRRAALAGSQRADRDLDAVVALTDAAGRYVDRLPKRGPDGFLEHVRGQDVAGDTLVARAPSDECVTLTTPAGAAGLDWDLVVVAGVQEGVWPDLRLRGSVLGSADLVDTVTGRGHSSVAARSAIRSDEARLFLVAVSRTRDTLLCTAVRNDEETPSPFLDLVDHADGPRPYAPLPPPMTLPDVVAGLRRRLAAGALVSGEDATPAEIDVEAARLLARLAEAGASGAHPDEWWGLHRISDDRPRRGETDRLTVSPSKVESFARCEVRWLLAGSGGQAGGGSIATSLGTLVHDIAATTDNGDYPALVAELDRRWSELDLPQGWLERRQHEKAMAMLDRLARQHTAALASGWEVVGTEIDVEVQVGRAVVRGRVDRLERDAEGRLRVVDLKTGSSSSKPKTEDLPQLPQLGAYQVAVEEGGFGGLGRDSAGAALMQIGEGGGKKGSTQHQPPLADAEDPDWARTLLTNTAEGMAGATYRARAGTWCRMCESRFSCPIQPEGETLR</sequence>
<comment type="catalytic activity">
    <reaction evidence="14">
        <text>ATP + H2O = ADP + phosphate + H(+)</text>
        <dbReference type="Rhea" id="RHEA:13065"/>
        <dbReference type="ChEBI" id="CHEBI:15377"/>
        <dbReference type="ChEBI" id="CHEBI:15378"/>
        <dbReference type="ChEBI" id="CHEBI:30616"/>
        <dbReference type="ChEBI" id="CHEBI:43474"/>
        <dbReference type="ChEBI" id="CHEBI:456216"/>
        <dbReference type="EC" id="5.6.2.4"/>
    </reaction>
</comment>
<dbReference type="RefSeq" id="WP_284302915.1">
    <property type="nucleotide sequence ID" value="NZ_BSUO01000001.1"/>
</dbReference>
<evidence type="ECO:0000256" key="3">
    <source>
        <dbReference type="ARBA" id="ARBA00022741"/>
    </source>
</evidence>
<dbReference type="Gene3D" id="3.90.320.10">
    <property type="match status" value="1"/>
</dbReference>
<evidence type="ECO:0000256" key="10">
    <source>
        <dbReference type="ARBA" id="ARBA00023204"/>
    </source>
</evidence>
<keyword evidence="7" id="KW-0269">Exonuclease</keyword>
<evidence type="ECO:0000256" key="9">
    <source>
        <dbReference type="ARBA" id="ARBA00023125"/>
    </source>
</evidence>
<feature type="region of interest" description="Disordered" evidence="15">
    <location>
        <begin position="270"/>
        <end position="301"/>
    </location>
</feature>
<reference evidence="18" key="1">
    <citation type="journal article" date="2019" name="Int. J. Syst. Evol. Microbiol.">
        <title>The Global Catalogue of Microorganisms (GCM) 10K type strain sequencing project: providing services to taxonomists for standard genome sequencing and annotation.</title>
        <authorList>
            <consortium name="The Broad Institute Genomics Platform"/>
            <consortium name="The Broad Institute Genome Sequencing Center for Infectious Disease"/>
            <person name="Wu L."/>
            <person name="Ma J."/>
        </authorList>
    </citation>
    <scope>NUCLEOTIDE SEQUENCE [LARGE SCALE GENOMIC DNA]</scope>
    <source>
        <strain evidence="18">NBRC 113072</strain>
    </source>
</reference>
<evidence type="ECO:0000313" key="18">
    <source>
        <dbReference type="Proteomes" id="UP001157126"/>
    </source>
</evidence>
<dbReference type="Proteomes" id="UP001157126">
    <property type="component" value="Unassembled WGS sequence"/>
</dbReference>
<keyword evidence="3" id="KW-0547">Nucleotide-binding</keyword>
<evidence type="ECO:0000256" key="12">
    <source>
        <dbReference type="ARBA" id="ARBA00034617"/>
    </source>
</evidence>
<keyword evidence="18" id="KW-1185">Reference proteome</keyword>
<comment type="caution">
    <text evidence="17">The sequence shown here is derived from an EMBL/GenBank/DDBJ whole genome shotgun (WGS) entry which is preliminary data.</text>
</comment>
<dbReference type="Gene3D" id="1.10.10.160">
    <property type="match status" value="1"/>
</dbReference>
<dbReference type="InterPro" id="IPR011604">
    <property type="entry name" value="PDDEXK-like_dom_sf"/>
</dbReference>
<keyword evidence="10" id="KW-0234">DNA repair</keyword>
<evidence type="ECO:0000256" key="15">
    <source>
        <dbReference type="SAM" id="MobiDB-lite"/>
    </source>
</evidence>
<evidence type="ECO:0000256" key="1">
    <source>
        <dbReference type="ARBA" id="ARBA00009922"/>
    </source>
</evidence>
<evidence type="ECO:0000256" key="2">
    <source>
        <dbReference type="ARBA" id="ARBA00022722"/>
    </source>
</evidence>
<feature type="region of interest" description="Disordered" evidence="15">
    <location>
        <begin position="957"/>
        <end position="978"/>
    </location>
</feature>
<dbReference type="InterPro" id="IPR013986">
    <property type="entry name" value="DExx_box_DNA_helicase_dom_sf"/>
</dbReference>
<dbReference type="Gene3D" id="3.40.50.300">
    <property type="entry name" value="P-loop containing nucleotide triphosphate hydrolases"/>
    <property type="match status" value="2"/>
</dbReference>
<comment type="catalytic activity">
    <reaction evidence="12">
        <text>Couples ATP hydrolysis with the unwinding of duplex DNA by translocating in the 3'-5' direction.</text>
        <dbReference type="EC" id="5.6.2.4"/>
    </reaction>
</comment>
<dbReference type="EC" id="5.6.2.4" evidence="13"/>
<keyword evidence="9" id="KW-0238">DNA-binding</keyword>
<dbReference type="PANTHER" id="PTHR11070">
    <property type="entry name" value="UVRD / RECB / PCRA DNA HELICASE FAMILY MEMBER"/>
    <property type="match status" value="1"/>
</dbReference>
<dbReference type="InterPro" id="IPR027417">
    <property type="entry name" value="P-loop_NTPase"/>
</dbReference>
<evidence type="ECO:0000256" key="6">
    <source>
        <dbReference type="ARBA" id="ARBA00022806"/>
    </source>
</evidence>
<keyword evidence="4" id="KW-0227">DNA damage</keyword>
<keyword evidence="5" id="KW-0378">Hydrolase</keyword>
<proteinExistence type="inferred from homology"/>
<keyword evidence="11" id="KW-0413">Isomerase</keyword>
<dbReference type="InterPro" id="IPR038726">
    <property type="entry name" value="PDDEXK_AddAB-type"/>
</dbReference>
<protein>
    <recommendedName>
        <fullName evidence="13">DNA 3'-5' helicase</fullName>
        <ecNumber evidence="13">5.6.2.4</ecNumber>
    </recommendedName>
</protein>
<evidence type="ECO:0000256" key="11">
    <source>
        <dbReference type="ARBA" id="ARBA00023235"/>
    </source>
</evidence>
<name>A0ABQ6ILT3_9MICO</name>
<keyword evidence="6" id="KW-0347">Helicase</keyword>
<evidence type="ECO:0000256" key="7">
    <source>
        <dbReference type="ARBA" id="ARBA00022839"/>
    </source>
</evidence>
<evidence type="ECO:0000256" key="5">
    <source>
        <dbReference type="ARBA" id="ARBA00022801"/>
    </source>
</evidence>
<comment type="similarity">
    <text evidence="1">Belongs to the helicase family. UvrD subfamily.</text>
</comment>
<dbReference type="PANTHER" id="PTHR11070:SF59">
    <property type="entry name" value="DNA 3'-5' HELICASE"/>
    <property type="match status" value="1"/>
</dbReference>
<dbReference type="Pfam" id="PF00580">
    <property type="entry name" value="UvrD-helicase"/>
    <property type="match status" value="1"/>
</dbReference>
<feature type="region of interest" description="Disordered" evidence="15">
    <location>
        <begin position="164"/>
        <end position="234"/>
    </location>
</feature>
<gene>
    <name evidence="17" type="ORF">GCM10025883_09340</name>
</gene>
<feature type="compositionally biased region" description="Basic and acidic residues" evidence="15">
    <location>
        <begin position="208"/>
        <end position="222"/>
    </location>
</feature>
<dbReference type="EMBL" id="BSUO01000001">
    <property type="protein sequence ID" value="GMA38889.1"/>
    <property type="molecule type" value="Genomic_DNA"/>
</dbReference>
<dbReference type="InterPro" id="IPR014016">
    <property type="entry name" value="UvrD-like_ATP-bd"/>
</dbReference>
<feature type="compositionally biased region" description="Basic and acidic residues" evidence="15">
    <location>
        <begin position="189"/>
        <end position="199"/>
    </location>
</feature>
<evidence type="ECO:0000259" key="16">
    <source>
        <dbReference type="PROSITE" id="PS51217"/>
    </source>
</evidence>
<dbReference type="Pfam" id="PF12705">
    <property type="entry name" value="PDDEXK_1"/>
    <property type="match status" value="1"/>
</dbReference>
<organism evidence="17 18">
    <name type="scientific">Mobilicoccus caccae</name>
    <dbReference type="NCBI Taxonomy" id="1859295"/>
    <lineage>
        <taxon>Bacteria</taxon>
        <taxon>Bacillati</taxon>
        <taxon>Actinomycetota</taxon>
        <taxon>Actinomycetes</taxon>
        <taxon>Micrococcales</taxon>
        <taxon>Dermatophilaceae</taxon>
        <taxon>Mobilicoccus</taxon>
    </lineage>
</organism>
<evidence type="ECO:0000256" key="14">
    <source>
        <dbReference type="ARBA" id="ARBA00048988"/>
    </source>
</evidence>
<accession>A0ABQ6ILT3</accession>
<evidence type="ECO:0000313" key="17">
    <source>
        <dbReference type="EMBL" id="GMA38889.1"/>
    </source>
</evidence>
<evidence type="ECO:0000256" key="4">
    <source>
        <dbReference type="ARBA" id="ARBA00022763"/>
    </source>
</evidence>